<dbReference type="Gene3D" id="1.20.120.1770">
    <property type="match status" value="1"/>
</dbReference>
<evidence type="ECO:0000256" key="3">
    <source>
        <dbReference type="ARBA" id="ARBA00022692"/>
    </source>
</evidence>
<dbReference type="Proteomes" id="UP001358417">
    <property type="component" value="Unassembled WGS sequence"/>
</dbReference>
<comment type="caution">
    <text evidence="11">The sequence shown here is derived from an EMBL/GenBank/DDBJ whole genome shotgun (WGS) entry which is preliminary data.</text>
</comment>
<reference evidence="11 12" key="1">
    <citation type="submission" date="2023-08" db="EMBL/GenBank/DDBJ databases">
        <title>Black Yeasts Isolated from many extreme environments.</title>
        <authorList>
            <person name="Coleine C."/>
            <person name="Stajich J.E."/>
            <person name="Selbmann L."/>
        </authorList>
    </citation>
    <scope>NUCLEOTIDE SEQUENCE [LARGE SCALE GENOMIC DNA]</scope>
    <source>
        <strain evidence="11 12">CCFEE 5792</strain>
    </source>
</reference>
<feature type="compositionally biased region" description="Basic and acidic residues" evidence="7">
    <location>
        <begin position="530"/>
        <end position="547"/>
    </location>
</feature>
<evidence type="ECO:0000256" key="7">
    <source>
        <dbReference type="SAM" id="MobiDB-lite"/>
    </source>
</evidence>
<keyword evidence="9" id="KW-0732">Signal</keyword>
<dbReference type="RefSeq" id="XP_064702478.1">
    <property type="nucleotide sequence ID" value="XM_064850812.1"/>
</dbReference>
<gene>
    <name evidence="11" type="ORF">LTR84_007259</name>
</gene>
<organism evidence="11 12">
    <name type="scientific">Exophiala bonariae</name>
    <dbReference type="NCBI Taxonomy" id="1690606"/>
    <lineage>
        <taxon>Eukaryota</taxon>
        <taxon>Fungi</taxon>
        <taxon>Dikarya</taxon>
        <taxon>Ascomycota</taxon>
        <taxon>Pezizomycotina</taxon>
        <taxon>Eurotiomycetes</taxon>
        <taxon>Chaetothyriomycetidae</taxon>
        <taxon>Chaetothyriales</taxon>
        <taxon>Herpotrichiellaceae</taxon>
        <taxon>Exophiala</taxon>
    </lineage>
</organism>
<dbReference type="EMBL" id="JAVRRD010000028">
    <property type="protein sequence ID" value="KAK5046905.1"/>
    <property type="molecule type" value="Genomic_DNA"/>
</dbReference>
<name>A0AAV9MZ03_9EURO</name>
<feature type="transmembrane region" description="Helical" evidence="8">
    <location>
        <begin position="363"/>
        <end position="381"/>
    </location>
</feature>
<evidence type="ECO:0000256" key="4">
    <source>
        <dbReference type="ARBA" id="ARBA00022982"/>
    </source>
</evidence>
<proteinExistence type="predicted"/>
<feature type="transmembrane region" description="Helical" evidence="8">
    <location>
        <begin position="327"/>
        <end position="351"/>
    </location>
</feature>
<feature type="region of interest" description="Disordered" evidence="7">
    <location>
        <begin position="275"/>
        <end position="317"/>
    </location>
</feature>
<feature type="region of interest" description="Disordered" evidence="7">
    <location>
        <begin position="483"/>
        <end position="547"/>
    </location>
</feature>
<feature type="transmembrane region" description="Helical" evidence="8">
    <location>
        <begin position="393"/>
        <end position="410"/>
    </location>
</feature>
<accession>A0AAV9MZ03</accession>
<feature type="domain" description="Cytochrome b561" evidence="10">
    <location>
        <begin position="331"/>
        <end position="448"/>
    </location>
</feature>
<evidence type="ECO:0000256" key="1">
    <source>
        <dbReference type="ARBA" id="ARBA00004370"/>
    </source>
</evidence>
<keyword evidence="3 8" id="KW-0812">Transmembrane</keyword>
<feature type="signal peptide" evidence="9">
    <location>
        <begin position="1"/>
        <end position="22"/>
    </location>
</feature>
<evidence type="ECO:0000259" key="10">
    <source>
        <dbReference type="SMART" id="SM00665"/>
    </source>
</evidence>
<dbReference type="Pfam" id="PF03188">
    <property type="entry name" value="Cytochrom_B561"/>
    <property type="match status" value="1"/>
</dbReference>
<keyword evidence="5 8" id="KW-1133">Transmembrane helix</keyword>
<keyword evidence="6 8" id="KW-0472">Membrane</keyword>
<protein>
    <recommendedName>
        <fullName evidence="10">Cytochrome b561 domain-containing protein</fullName>
    </recommendedName>
</protein>
<dbReference type="InterPro" id="IPR006593">
    <property type="entry name" value="Cyt_b561/ferric_Rdtase_TM"/>
</dbReference>
<dbReference type="SUPFAM" id="SSF49344">
    <property type="entry name" value="CBD9-like"/>
    <property type="match status" value="1"/>
</dbReference>
<dbReference type="PANTHER" id="PTHR47797:SF3">
    <property type="entry name" value="CYTOCHROME B561 DOMAIN-CONTAINING PROTEIN"/>
    <property type="match status" value="1"/>
</dbReference>
<evidence type="ECO:0000313" key="11">
    <source>
        <dbReference type="EMBL" id="KAK5046905.1"/>
    </source>
</evidence>
<dbReference type="CDD" id="cd08760">
    <property type="entry name" value="Cyt_b561_FRRS1_like"/>
    <property type="match status" value="1"/>
</dbReference>
<dbReference type="Gene3D" id="2.60.40.1210">
    <property type="entry name" value="Cellobiose dehydrogenase, cytochrome domain"/>
    <property type="match status" value="1"/>
</dbReference>
<keyword evidence="12" id="KW-1185">Reference proteome</keyword>
<comment type="subcellular location">
    <subcellularLocation>
        <location evidence="1">Membrane</location>
    </subcellularLocation>
</comment>
<evidence type="ECO:0000313" key="12">
    <source>
        <dbReference type="Proteomes" id="UP001358417"/>
    </source>
</evidence>
<evidence type="ECO:0000256" key="2">
    <source>
        <dbReference type="ARBA" id="ARBA00022448"/>
    </source>
</evidence>
<sequence>MHLSLSTSALLFVSLYSTLISAYRPVQFVKHTGQSGRADQAFSLVNYYNETTQQSDLYVRMWMFRYKSSANGWASLAFGPRMIGSFMFIIYGDPSSTDDMGFTIRTVDGHHPPRPLDEFKEFYDGPRPDVELLSSRFQPYTGEYYSEQYKMKPSHIGEAKFIVHGYEKWKKTELEITNSTTKQAMIWSSNFKQDFQGDFSFARHVDMHAFGLGFGFLWADFKNAVSPYPFFEDINDLNDHTGVNEIADPSPPTAEELKNGEAIIAKQAAIFAAGGAAPDTDSSNDTPATPDEAVPDTGSSNDTPAADDGTEVEEPVKSPKQWNIRSLMWHLHGGLMVLSFLVLYPLGVYLLRSPRPTAFNLHWTVNSLSSVSVSIAAMIGFVNSRSISITHQYLGILLVCALAVQTVLGWRHHIIYLQVQRRTWMSNVHLWLGRVVLPLGMLNIISGLLLRQYGWLTISLTIAVAAIEMLMLVFIIARARTHRPGGTQKGPSAPTADEAEEYFQLTGADDDDDDLSDDDVGGSQGGAAKKTQDRADQQKRLARLDKV</sequence>
<keyword evidence="4" id="KW-0249">Electron transport</keyword>
<evidence type="ECO:0000256" key="9">
    <source>
        <dbReference type="SAM" id="SignalP"/>
    </source>
</evidence>
<dbReference type="GO" id="GO:0016020">
    <property type="term" value="C:membrane"/>
    <property type="evidence" value="ECO:0007669"/>
    <property type="project" value="UniProtKB-SubCell"/>
</dbReference>
<evidence type="ECO:0000256" key="5">
    <source>
        <dbReference type="ARBA" id="ARBA00022989"/>
    </source>
</evidence>
<evidence type="ECO:0000256" key="6">
    <source>
        <dbReference type="ARBA" id="ARBA00023136"/>
    </source>
</evidence>
<dbReference type="GeneID" id="89975425"/>
<dbReference type="PANTHER" id="PTHR47797">
    <property type="entry name" value="DEHYDROGENASE, PUTATIVE (AFU_ORTHOLOGUE AFUA_8G05805)-RELATED"/>
    <property type="match status" value="1"/>
</dbReference>
<keyword evidence="2" id="KW-0813">Transport</keyword>
<evidence type="ECO:0000256" key="8">
    <source>
        <dbReference type="SAM" id="Phobius"/>
    </source>
</evidence>
<dbReference type="AlphaFoldDB" id="A0AAV9MZ03"/>
<feature type="chain" id="PRO_5043407027" description="Cytochrome b561 domain-containing protein" evidence="9">
    <location>
        <begin position="23"/>
        <end position="547"/>
    </location>
</feature>
<feature type="transmembrane region" description="Helical" evidence="8">
    <location>
        <begin position="431"/>
        <end position="450"/>
    </location>
</feature>
<feature type="compositionally biased region" description="Acidic residues" evidence="7">
    <location>
        <begin position="508"/>
        <end position="520"/>
    </location>
</feature>
<dbReference type="SMART" id="SM00665">
    <property type="entry name" value="B561"/>
    <property type="match status" value="1"/>
</dbReference>
<feature type="transmembrane region" description="Helical" evidence="8">
    <location>
        <begin position="456"/>
        <end position="477"/>
    </location>
</feature>